<keyword evidence="1" id="KW-0812">Transmembrane</keyword>
<feature type="transmembrane region" description="Helical" evidence="1">
    <location>
        <begin position="81"/>
        <end position="100"/>
    </location>
</feature>
<accession>A4CJ43</accession>
<dbReference type="EMBL" id="CP001712">
    <property type="protein sequence ID" value="EAR16951.1"/>
    <property type="molecule type" value="Genomic_DNA"/>
</dbReference>
<evidence type="ECO:0000256" key="1">
    <source>
        <dbReference type="SAM" id="Phobius"/>
    </source>
</evidence>
<keyword evidence="3" id="KW-1185">Reference proteome</keyword>
<dbReference type="STRING" id="313596.RB2501_08615"/>
<dbReference type="OrthoDB" id="1444489at2"/>
<dbReference type="KEGG" id="rbi:RB2501_08615"/>
<name>A4CJ43_ROBBH</name>
<keyword evidence="1" id="KW-0472">Membrane</keyword>
<proteinExistence type="predicted"/>
<feature type="transmembrane region" description="Helical" evidence="1">
    <location>
        <begin position="7"/>
        <end position="28"/>
    </location>
</feature>
<organism evidence="2 3">
    <name type="scientific">Robiginitalea biformata (strain ATCC BAA-864 / DSM 15991 / KCTC 12146 / HTCC2501)</name>
    <dbReference type="NCBI Taxonomy" id="313596"/>
    <lineage>
        <taxon>Bacteria</taxon>
        <taxon>Pseudomonadati</taxon>
        <taxon>Bacteroidota</taxon>
        <taxon>Flavobacteriia</taxon>
        <taxon>Flavobacteriales</taxon>
        <taxon>Flavobacteriaceae</taxon>
        <taxon>Robiginitalea</taxon>
    </lineage>
</organism>
<feature type="transmembrane region" description="Helical" evidence="1">
    <location>
        <begin position="48"/>
        <end position="69"/>
    </location>
</feature>
<feature type="transmembrane region" description="Helical" evidence="1">
    <location>
        <begin position="120"/>
        <end position="137"/>
    </location>
</feature>
<keyword evidence="1" id="KW-1133">Transmembrane helix</keyword>
<evidence type="ECO:0000313" key="3">
    <source>
        <dbReference type="Proteomes" id="UP000009049"/>
    </source>
</evidence>
<dbReference type="RefSeq" id="WP_015753707.1">
    <property type="nucleotide sequence ID" value="NC_013222.1"/>
</dbReference>
<sequence length="143" mass="15213">MFSKQNLLATLAATVAMFILGYLIWGIATMSFFEEHALTDAMKSEEEMSMLMILLGNLAGALAMSTLYGKWARGHHSAGGGFQFGAWIGFFVGVGMGLVMYGTSKIMDGTGHAVEAVLDIVYYAIIGVIIALVYKATAGKEAA</sequence>
<protein>
    <submittedName>
        <fullName evidence="2">Uncharacterized protein</fullName>
    </submittedName>
</protein>
<dbReference type="eggNOG" id="ENOG5032CGZ">
    <property type="taxonomic scope" value="Bacteria"/>
</dbReference>
<dbReference type="HOGENOM" id="CLU_1832909_0_0_10"/>
<dbReference type="Proteomes" id="UP000009049">
    <property type="component" value="Chromosome"/>
</dbReference>
<reference evidence="2 3" key="1">
    <citation type="journal article" date="2009" name="J. Bacteriol.">
        <title>Complete genome sequence of Robiginitalea biformata HTCC2501.</title>
        <authorList>
            <person name="Oh H.M."/>
            <person name="Giovannoni S.J."/>
            <person name="Lee K."/>
            <person name="Ferriera S."/>
            <person name="Johnson J."/>
            <person name="Cho J.C."/>
        </authorList>
    </citation>
    <scope>NUCLEOTIDE SEQUENCE [LARGE SCALE GENOMIC DNA]</scope>
    <source>
        <strain evidence="3">ATCC BAA-864 / HTCC2501 / KCTC 12146</strain>
    </source>
</reference>
<dbReference type="AlphaFoldDB" id="A4CJ43"/>
<gene>
    <name evidence="2" type="ordered locus">RB2501_08615</name>
</gene>
<evidence type="ECO:0000313" key="2">
    <source>
        <dbReference type="EMBL" id="EAR16951.1"/>
    </source>
</evidence>